<evidence type="ECO:0000313" key="3">
    <source>
        <dbReference type="Proteomes" id="UP000703269"/>
    </source>
</evidence>
<evidence type="ECO:0000256" key="1">
    <source>
        <dbReference type="SAM" id="MobiDB-lite"/>
    </source>
</evidence>
<dbReference type="Proteomes" id="UP000703269">
    <property type="component" value="Unassembled WGS sequence"/>
</dbReference>
<evidence type="ECO:0000313" key="2">
    <source>
        <dbReference type="EMBL" id="GJE98745.1"/>
    </source>
</evidence>
<dbReference type="AlphaFoldDB" id="A0A9P3GSL8"/>
<dbReference type="EMBL" id="BPQB01000094">
    <property type="protein sequence ID" value="GJE98745.1"/>
    <property type="molecule type" value="Genomic_DNA"/>
</dbReference>
<reference evidence="2 3" key="1">
    <citation type="submission" date="2021-08" db="EMBL/GenBank/DDBJ databases">
        <title>Draft Genome Sequence of Phanerochaete sordida strain YK-624.</title>
        <authorList>
            <person name="Mori T."/>
            <person name="Dohra H."/>
            <person name="Suzuki T."/>
            <person name="Kawagishi H."/>
            <person name="Hirai H."/>
        </authorList>
    </citation>
    <scope>NUCLEOTIDE SEQUENCE [LARGE SCALE GENOMIC DNA]</scope>
    <source>
        <strain evidence="2 3">YK-624</strain>
    </source>
</reference>
<gene>
    <name evidence="2" type="ORF">PsYK624_149810</name>
</gene>
<sequence length="105" mass="11279">MTSTSDVVEAARLCLQAVTAWRFDSGHPPGSDTLHDLRRDYHPETIESVSTALTDAEHIIKHCPPNCFAVSSNTTTTSQNTEDDAQNCTLDSPLRGSAPIGVLSP</sequence>
<name>A0A9P3GSL8_9APHY</name>
<comment type="caution">
    <text evidence="2">The sequence shown here is derived from an EMBL/GenBank/DDBJ whole genome shotgun (WGS) entry which is preliminary data.</text>
</comment>
<organism evidence="2 3">
    <name type="scientific">Phanerochaete sordida</name>
    <dbReference type="NCBI Taxonomy" id="48140"/>
    <lineage>
        <taxon>Eukaryota</taxon>
        <taxon>Fungi</taxon>
        <taxon>Dikarya</taxon>
        <taxon>Basidiomycota</taxon>
        <taxon>Agaricomycotina</taxon>
        <taxon>Agaricomycetes</taxon>
        <taxon>Polyporales</taxon>
        <taxon>Phanerochaetaceae</taxon>
        <taxon>Phanerochaete</taxon>
    </lineage>
</organism>
<protein>
    <submittedName>
        <fullName evidence="2">Uncharacterized protein</fullName>
    </submittedName>
</protein>
<proteinExistence type="predicted"/>
<feature type="region of interest" description="Disordered" evidence="1">
    <location>
        <begin position="74"/>
        <end position="105"/>
    </location>
</feature>
<accession>A0A9P3GSL8</accession>
<keyword evidence="3" id="KW-1185">Reference proteome</keyword>